<keyword evidence="2" id="KW-1185">Reference proteome</keyword>
<evidence type="ECO:0000313" key="2">
    <source>
        <dbReference type="Proteomes" id="UP000789702"/>
    </source>
</evidence>
<protein>
    <submittedName>
        <fullName evidence="1">12153_t:CDS:1</fullName>
    </submittedName>
</protein>
<dbReference type="EMBL" id="CAJVPU010043599">
    <property type="protein sequence ID" value="CAG8746041.1"/>
    <property type="molecule type" value="Genomic_DNA"/>
</dbReference>
<accession>A0ACA9QF91</accession>
<sequence>KQFLENKKSSDEVNESEEEDSTTIANPPVIKHRGRPETK</sequence>
<gene>
    <name evidence="1" type="ORF">DHETER_LOCUS14350</name>
</gene>
<evidence type="ECO:0000313" key="1">
    <source>
        <dbReference type="EMBL" id="CAG8746041.1"/>
    </source>
</evidence>
<dbReference type="Proteomes" id="UP000789702">
    <property type="component" value="Unassembled WGS sequence"/>
</dbReference>
<comment type="caution">
    <text evidence="1">The sequence shown here is derived from an EMBL/GenBank/DDBJ whole genome shotgun (WGS) entry which is preliminary data.</text>
</comment>
<proteinExistence type="predicted"/>
<organism evidence="1 2">
    <name type="scientific">Dentiscutata heterogama</name>
    <dbReference type="NCBI Taxonomy" id="1316150"/>
    <lineage>
        <taxon>Eukaryota</taxon>
        <taxon>Fungi</taxon>
        <taxon>Fungi incertae sedis</taxon>
        <taxon>Mucoromycota</taxon>
        <taxon>Glomeromycotina</taxon>
        <taxon>Glomeromycetes</taxon>
        <taxon>Diversisporales</taxon>
        <taxon>Gigasporaceae</taxon>
        <taxon>Dentiscutata</taxon>
    </lineage>
</organism>
<name>A0ACA9QF91_9GLOM</name>
<feature type="non-terminal residue" evidence="1">
    <location>
        <position position="1"/>
    </location>
</feature>
<reference evidence="1" key="1">
    <citation type="submission" date="2021-06" db="EMBL/GenBank/DDBJ databases">
        <authorList>
            <person name="Kallberg Y."/>
            <person name="Tangrot J."/>
            <person name="Rosling A."/>
        </authorList>
    </citation>
    <scope>NUCLEOTIDE SEQUENCE</scope>
    <source>
        <strain evidence="1">IL203A</strain>
    </source>
</reference>